<dbReference type="Proteomes" id="UP001148662">
    <property type="component" value="Unassembled WGS sequence"/>
</dbReference>
<protein>
    <submittedName>
        <fullName evidence="1">Uncharacterized protein</fullName>
    </submittedName>
</protein>
<comment type="caution">
    <text evidence="1">The sequence shown here is derived from an EMBL/GenBank/DDBJ whole genome shotgun (WGS) entry which is preliminary data.</text>
</comment>
<proteinExistence type="predicted"/>
<dbReference type="EMBL" id="JANHOG010001321">
    <property type="protein sequence ID" value="KAJ3539058.1"/>
    <property type="molecule type" value="Genomic_DNA"/>
</dbReference>
<organism evidence="1 2">
    <name type="scientific">Phlebia brevispora</name>
    <dbReference type="NCBI Taxonomy" id="194682"/>
    <lineage>
        <taxon>Eukaryota</taxon>
        <taxon>Fungi</taxon>
        <taxon>Dikarya</taxon>
        <taxon>Basidiomycota</taxon>
        <taxon>Agaricomycotina</taxon>
        <taxon>Agaricomycetes</taxon>
        <taxon>Polyporales</taxon>
        <taxon>Meruliaceae</taxon>
        <taxon>Phlebia</taxon>
    </lineage>
</organism>
<reference evidence="1" key="1">
    <citation type="submission" date="2022-07" db="EMBL/GenBank/DDBJ databases">
        <title>Genome Sequence of Phlebia brevispora.</title>
        <authorList>
            <person name="Buettner E."/>
        </authorList>
    </citation>
    <scope>NUCLEOTIDE SEQUENCE</scope>
    <source>
        <strain evidence="1">MPL23</strain>
    </source>
</reference>
<sequence>MSDAGMQLWYEVWEAQLISILKFYTASGSVLVDRYRSGTIIILDNMFAKPFLYGLLALTSSTPFVGALYTASDINGTSADGVQTHKSPRSFMDPIFADFTNVLSERELAPDVHANSTSDMRSLQPREVISPKITSPGSNTVWVAGTTAQVTWDTSNVPKQGGPYTGSILLGYLQDSSENEHLDVDHPLAHGFDLAQGSVDVKVPLVSPGNDYIIVRCAFYHNTQSPKDPVYPIGVSVICRLLWFVRTQRESSDVIESFRVCFATVVDKSPAAFSGKVLQSINLSYFLDAPSISSSHLR</sequence>
<keyword evidence="2" id="KW-1185">Reference proteome</keyword>
<evidence type="ECO:0000313" key="1">
    <source>
        <dbReference type="EMBL" id="KAJ3539058.1"/>
    </source>
</evidence>
<gene>
    <name evidence="1" type="ORF">NM688_g6421</name>
</gene>
<evidence type="ECO:0000313" key="2">
    <source>
        <dbReference type="Proteomes" id="UP001148662"/>
    </source>
</evidence>
<name>A0ACC1SG54_9APHY</name>
<accession>A0ACC1SG54</accession>